<evidence type="ECO:0000313" key="2">
    <source>
        <dbReference type="Proteomes" id="UP000188169"/>
    </source>
</evidence>
<organism evidence="1 2">
    <name type="scientific">Psychrobacter pasteurii</name>
    <dbReference type="NCBI Taxonomy" id="1945520"/>
    <lineage>
        <taxon>Bacteria</taxon>
        <taxon>Pseudomonadati</taxon>
        <taxon>Pseudomonadota</taxon>
        <taxon>Gammaproteobacteria</taxon>
        <taxon>Moraxellales</taxon>
        <taxon>Moraxellaceae</taxon>
        <taxon>Psychrobacter</taxon>
    </lineage>
</organism>
<dbReference type="STRING" id="1945520.A1019T_01133"/>
<dbReference type="InterPro" id="IPR036388">
    <property type="entry name" value="WH-like_DNA-bd_sf"/>
</dbReference>
<dbReference type="Gene3D" id="1.10.10.10">
    <property type="entry name" value="Winged helix-like DNA-binding domain superfamily/Winged helix DNA-binding domain"/>
    <property type="match status" value="1"/>
</dbReference>
<name>A0A1R4EFB0_9GAMM</name>
<sequence>MGKSLNLNRSTKSPLDNFYTIFAAVRGSNGITTAGIESLTKLNRRTIERHVKRMVQEGLISCIPRRPSGYIYQIKSEE</sequence>
<proteinExistence type="predicted"/>
<gene>
    <name evidence="1" type="ORF">A1019T_01133</name>
</gene>
<dbReference type="Proteomes" id="UP000188169">
    <property type="component" value="Unassembled WGS sequence"/>
</dbReference>
<dbReference type="RefSeq" id="WP_143513960.1">
    <property type="nucleotide sequence ID" value="NZ_FUGD01000075.1"/>
</dbReference>
<dbReference type="InterPro" id="IPR036390">
    <property type="entry name" value="WH_DNA-bd_sf"/>
</dbReference>
<protein>
    <recommendedName>
        <fullName evidence="3">Helix-turn-helix type 11 domain-containing protein</fullName>
    </recommendedName>
</protein>
<reference evidence="2" key="1">
    <citation type="submission" date="2017-02" db="EMBL/GenBank/DDBJ databases">
        <authorList>
            <person name="Mornico D."/>
        </authorList>
    </citation>
    <scope>NUCLEOTIDE SEQUENCE [LARGE SCALE GENOMIC DNA]</scope>
</reference>
<dbReference type="EMBL" id="FUGD01000075">
    <property type="protein sequence ID" value="SJM37162.1"/>
    <property type="molecule type" value="Genomic_DNA"/>
</dbReference>
<evidence type="ECO:0008006" key="3">
    <source>
        <dbReference type="Google" id="ProtNLM"/>
    </source>
</evidence>
<evidence type="ECO:0000313" key="1">
    <source>
        <dbReference type="EMBL" id="SJM37162.1"/>
    </source>
</evidence>
<dbReference type="SUPFAM" id="SSF46785">
    <property type="entry name" value="Winged helix' DNA-binding domain"/>
    <property type="match status" value="1"/>
</dbReference>
<accession>A0A1R4EFB0</accession>
<keyword evidence="2" id="KW-1185">Reference proteome</keyword>
<dbReference type="AlphaFoldDB" id="A0A1R4EFB0"/>